<evidence type="ECO:0000313" key="1">
    <source>
        <dbReference type="EMBL" id="KAF1999126.1"/>
    </source>
</evidence>
<dbReference type="EMBL" id="ML977598">
    <property type="protein sequence ID" value="KAF1999126.1"/>
    <property type="molecule type" value="Genomic_DNA"/>
</dbReference>
<sequence>MYRASQVIRKIFTSAGKEISVEFVTSTDAWTRTYLAPSRQTEFAAVVEKYKDTLRSDTERVAVKEAEHPSTNDPTPHYSVFELDKSGNVLASKHYYK</sequence>
<gene>
    <name evidence="1" type="ORF">P154DRAFT_494170</name>
</gene>
<name>A0A6A5WNE1_9PLEO</name>
<dbReference type="OrthoDB" id="5235678at2759"/>
<protein>
    <submittedName>
        <fullName evidence="1">Uncharacterized protein</fullName>
    </submittedName>
</protein>
<evidence type="ECO:0000313" key="2">
    <source>
        <dbReference type="Proteomes" id="UP000799779"/>
    </source>
</evidence>
<accession>A0A6A5WNE1</accession>
<dbReference type="Proteomes" id="UP000799779">
    <property type="component" value="Unassembled WGS sequence"/>
</dbReference>
<organism evidence="1 2">
    <name type="scientific">Amniculicola lignicola CBS 123094</name>
    <dbReference type="NCBI Taxonomy" id="1392246"/>
    <lineage>
        <taxon>Eukaryota</taxon>
        <taxon>Fungi</taxon>
        <taxon>Dikarya</taxon>
        <taxon>Ascomycota</taxon>
        <taxon>Pezizomycotina</taxon>
        <taxon>Dothideomycetes</taxon>
        <taxon>Pleosporomycetidae</taxon>
        <taxon>Pleosporales</taxon>
        <taxon>Amniculicolaceae</taxon>
        <taxon>Amniculicola</taxon>
    </lineage>
</organism>
<proteinExistence type="predicted"/>
<dbReference type="AlphaFoldDB" id="A0A6A5WNE1"/>
<keyword evidence="2" id="KW-1185">Reference proteome</keyword>
<reference evidence="1" key="1">
    <citation type="journal article" date="2020" name="Stud. Mycol.">
        <title>101 Dothideomycetes genomes: a test case for predicting lifestyles and emergence of pathogens.</title>
        <authorList>
            <person name="Haridas S."/>
            <person name="Albert R."/>
            <person name="Binder M."/>
            <person name="Bloem J."/>
            <person name="Labutti K."/>
            <person name="Salamov A."/>
            <person name="Andreopoulos B."/>
            <person name="Baker S."/>
            <person name="Barry K."/>
            <person name="Bills G."/>
            <person name="Bluhm B."/>
            <person name="Cannon C."/>
            <person name="Castanera R."/>
            <person name="Culley D."/>
            <person name="Daum C."/>
            <person name="Ezra D."/>
            <person name="Gonzalez J."/>
            <person name="Henrissat B."/>
            <person name="Kuo A."/>
            <person name="Liang C."/>
            <person name="Lipzen A."/>
            <person name="Lutzoni F."/>
            <person name="Magnuson J."/>
            <person name="Mondo S."/>
            <person name="Nolan M."/>
            <person name="Ohm R."/>
            <person name="Pangilinan J."/>
            <person name="Park H.-J."/>
            <person name="Ramirez L."/>
            <person name="Alfaro M."/>
            <person name="Sun H."/>
            <person name="Tritt A."/>
            <person name="Yoshinaga Y."/>
            <person name="Zwiers L.-H."/>
            <person name="Turgeon B."/>
            <person name="Goodwin S."/>
            <person name="Spatafora J."/>
            <person name="Crous P."/>
            <person name="Grigoriev I."/>
        </authorList>
    </citation>
    <scope>NUCLEOTIDE SEQUENCE</scope>
    <source>
        <strain evidence="1">CBS 123094</strain>
    </source>
</reference>